<dbReference type="RefSeq" id="WP_106584696.1">
    <property type="nucleotide sequence ID" value="NZ_PYGA01000015.1"/>
</dbReference>
<feature type="domain" description="Four-carbon acid sugar kinase nucleotide binding" evidence="8">
    <location>
        <begin position="228"/>
        <end position="380"/>
    </location>
</feature>
<evidence type="ECO:0000256" key="6">
    <source>
        <dbReference type="ARBA" id="ARBA00023277"/>
    </source>
</evidence>
<evidence type="ECO:0000256" key="5">
    <source>
        <dbReference type="ARBA" id="ARBA00022840"/>
    </source>
</evidence>
<dbReference type="Pfam" id="PF07005">
    <property type="entry name" value="SBD_N"/>
    <property type="match status" value="1"/>
</dbReference>
<dbReference type="OrthoDB" id="191465at2"/>
<comment type="caution">
    <text evidence="9">The sequence shown here is derived from an EMBL/GenBank/DDBJ whole genome shotgun (WGS) entry which is preliminary data.</text>
</comment>
<dbReference type="Proteomes" id="UP000240542">
    <property type="component" value="Unassembled WGS sequence"/>
</dbReference>
<accession>A0A2P8DDP0</accession>
<dbReference type="EMBL" id="PYGA01000015">
    <property type="protein sequence ID" value="PSK95344.1"/>
    <property type="molecule type" value="Genomic_DNA"/>
</dbReference>
<evidence type="ECO:0000256" key="3">
    <source>
        <dbReference type="ARBA" id="ARBA00022741"/>
    </source>
</evidence>
<dbReference type="GO" id="GO:0016301">
    <property type="term" value="F:kinase activity"/>
    <property type="evidence" value="ECO:0007669"/>
    <property type="project" value="UniProtKB-KW"/>
</dbReference>
<feature type="domain" description="Four-carbon acid sugar kinase N-terminal" evidence="7">
    <location>
        <begin position="5"/>
        <end position="214"/>
    </location>
</feature>
<dbReference type="InterPro" id="IPR042213">
    <property type="entry name" value="NBD_C_sf"/>
</dbReference>
<evidence type="ECO:0000259" key="8">
    <source>
        <dbReference type="Pfam" id="PF17042"/>
    </source>
</evidence>
<evidence type="ECO:0000256" key="4">
    <source>
        <dbReference type="ARBA" id="ARBA00022777"/>
    </source>
</evidence>
<evidence type="ECO:0000256" key="1">
    <source>
        <dbReference type="ARBA" id="ARBA00005715"/>
    </source>
</evidence>
<proteinExistence type="inferred from homology"/>
<dbReference type="Gene3D" id="3.40.980.20">
    <property type="entry name" value="Four-carbon acid sugar kinase, nucleotide binding domain"/>
    <property type="match status" value="1"/>
</dbReference>
<dbReference type="AlphaFoldDB" id="A0A2P8DDP0"/>
<keyword evidence="6" id="KW-0119">Carbohydrate metabolism</keyword>
<dbReference type="InterPro" id="IPR037051">
    <property type="entry name" value="4-carb_acid_sugar_kinase_N_sf"/>
</dbReference>
<name>A0A2P8DDP0_9ACTN</name>
<protein>
    <submittedName>
        <fullName evidence="9">Uncharacterized protein YgbK (DUF1537 family)</fullName>
    </submittedName>
</protein>
<sequence length="394" mass="39472">MSPEIALIADDLTGAGDTAVQFLRAGWSTELRLTGGTRTTAEVVALSTDSRALPADTAASAVAEQTGLLRAAGAARLYKKVDSTLRGPIRAEIDAALRAWAPDSVAVVCPAFPPAGRTVRDGVLRVDGVPVAETAIGRDPVTPVSESSVPALLGAAHVRLDGEGAAADAALIAAAGPVVTVDAETDADLERVARAVAALGGRAIPVGSAGLAAAMAGAWAADDASPALVVVTSLHQATRGQVAALEQRHPDAVLRPDPATLLDDAAWRDWSAAAAARLAAADELLVLVAPEDRHAGLDPALLARRFGALAAGLAAEHPVSGFVVTGGDGARAVVDAMAATGISLTGEVATGVPIGTLIGGPLHGRFLVTKAGGFGGTDILIDAAAAVRLRRQRA</sequence>
<evidence type="ECO:0000256" key="2">
    <source>
        <dbReference type="ARBA" id="ARBA00022679"/>
    </source>
</evidence>
<comment type="similarity">
    <text evidence="1">Belongs to the four-carbon acid sugar kinase family.</text>
</comment>
<keyword evidence="2" id="KW-0808">Transferase</keyword>
<reference evidence="9 10" key="1">
    <citation type="submission" date="2018-03" db="EMBL/GenBank/DDBJ databases">
        <title>Genomic Encyclopedia of Archaeal and Bacterial Type Strains, Phase II (KMG-II): from individual species to whole genera.</title>
        <authorList>
            <person name="Goeker M."/>
        </authorList>
    </citation>
    <scope>NUCLEOTIDE SEQUENCE [LARGE SCALE GENOMIC DNA]</scope>
    <source>
        <strain evidence="9 10">DSM 45312</strain>
    </source>
</reference>
<organism evidence="9 10">
    <name type="scientific">Murinocardiopsis flavida</name>
    <dbReference type="NCBI Taxonomy" id="645275"/>
    <lineage>
        <taxon>Bacteria</taxon>
        <taxon>Bacillati</taxon>
        <taxon>Actinomycetota</taxon>
        <taxon>Actinomycetes</taxon>
        <taxon>Streptosporangiales</taxon>
        <taxon>Nocardiopsidaceae</taxon>
        <taxon>Murinocardiopsis</taxon>
    </lineage>
</organism>
<evidence type="ECO:0000259" key="7">
    <source>
        <dbReference type="Pfam" id="PF07005"/>
    </source>
</evidence>
<evidence type="ECO:0000313" key="10">
    <source>
        <dbReference type="Proteomes" id="UP000240542"/>
    </source>
</evidence>
<dbReference type="SUPFAM" id="SSF142764">
    <property type="entry name" value="YgbK-like"/>
    <property type="match status" value="1"/>
</dbReference>
<keyword evidence="3" id="KW-0547">Nucleotide-binding</keyword>
<keyword evidence="4" id="KW-0418">Kinase</keyword>
<dbReference type="Pfam" id="PF17042">
    <property type="entry name" value="NBD_C"/>
    <property type="match status" value="1"/>
</dbReference>
<gene>
    <name evidence="9" type="ORF">CLV63_1153</name>
</gene>
<dbReference type="InterPro" id="IPR031475">
    <property type="entry name" value="NBD_C"/>
</dbReference>
<evidence type="ECO:0000313" key="9">
    <source>
        <dbReference type="EMBL" id="PSK95344.1"/>
    </source>
</evidence>
<keyword evidence="5" id="KW-0067">ATP-binding</keyword>
<dbReference type="InterPro" id="IPR010737">
    <property type="entry name" value="4-carb_acid_sugar_kinase_N"/>
</dbReference>
<dbReference type="Gene3D" id="3.40.50.10840">
    <property type="entry name" value="Putative sugar-binding, N-terminal domain"/>
    <property type="match status" value="1"/>
</dbReference>
<dbReference type="GO" id="GO:0005524">
    <property type="term" value="F:ATP binding"/>
    <property type="evidence" value="ECO:0007669"/>
    <property type="project" value="UniProtKB-KW"/>
</dbReference>
<keyword evidence="10" id="KW-1185">Reference proteome</keyword>